<dbReference type="AlphaFoldDB" id="A0AAE0JWE8"/>
<organism evidence="1 2">
    <name type="scientific">Lasiosphaeria ovina</name>
    <dbReference type="NCBI Taxonomy" id="92902"/>
    <lineage>
        <taxon>Eukaryota</taxon>
        <taxon>Fungi</taxon>
        <taxon>Dikarya</taxon>
        <taxon>Ascomycota</taxon>
        <taxon>Pezizomycotina</taxon>
        <taxon>Sordariomycetes</taxon>
        <taxon>Sordariomycetidae</taxon>
        <taxon>Sordariales</taxon>
        <taxon>Lasiosphaeriaceae</taxon>
        <taxon>Lasiosphaeria</taxon>
    </lineage>
</organism>
<evidence type="ECO:0000313" key="2">
    <source>
        <dbReference type="Proteomes" id="UP001287356"/>
    </source>
</evidence>
<reference evidence="1" key="1">
    <citation type="journal article" date="2023" name="Mol. Phylogenet. Evol.">
        <title>Genome-scale phylogeny and comparative genomics of the fungal order Sordariales.</title>
        <authorList>
            <person name="Hensen N."/>
            <person name="Bonometti L."/>
            <person name="Westerberg I."/>
            <person name="Brannstrom I.O."/>
            <person name="Guillou S."/>
            <person name="Cros-Aarteil S."/>
            <person name="Calhoun S."/>
            <person name="Haridas S."/>
            <person name="Kuo A."/>
            <person name="Mondo S."/>
            <person name="Pangilinan J."/>
            <person name="Riley R."/>
            <person name="LaButti K."/>
            <person name="Andreopoulos B."/>
            <person name="Lipzen A."/>
            <person name="Chen C."/>
            <person name="Yan M."/>
            <person name="Daum C."/>
            <person name="Ng V."/>
            <person name="Clum A."/>
            <person name="Steindorff A."/>
            <person name="Ohm R.A."/>
            <person name="Martin F."/>
            <person name="Silar P."/>
            <person name="Natvig D.O."/>
            <person name="Lalanne C."/>
            <person name="Gautier V."/>
            <person name="Ament-Velasquez S.L."/>
            <person name="Kruys A."/>
            <person name="Hutchinson M.I."/>
            <person name="Powell A.J."/>
            <person name="Barry K."/>
            <person name="Miller A.N."/>
            <person name="Grigoriev I.V."/>
            <person name="Debuchy R."/>
            <person name="Gladieux P."/>
            <person name="Hiltunen Thoren M."/>
            <person name="Johannesson H."/>
        </authorList>
    </citation>
    <scope>NUCLEOTIDE SEQUENCE</scope>
    <source>
        <strain evidence="1">CBS 958.72</strain>
    </source>
</reference>
<evidence type="ECO:0000313" key="1">
    <source>
        <dbReference type="EMBL" id="KAK3364966.1"/>
    </source>
</evidence>
<comment type="caution">
    <text evidence="1">The sequence shown here is derived from an EMBL/GenBank/DDBJ whole genome shotgun (WGS) entry which is preliminary data.</text>
</comment>
<accession>A0AAE0JWE8</accession>
<name>A0AAE0JWE8_9PEZI</name>
<protein>
    <submittedName>
        <fullName evidence="1">Uncharacterized protein</fullName>
    </submittedName>
</protein>
<dbReference type="Proteomes" id="UP001287356">
    <property type="component" value="Unassembled WGS sequence"/>
</dbReference>
<gene>
    <name evidence="1" type="ORF">B0T24DRAFT_683628</name>
</gene>
<reference evidence="1" key="2">
    <citation type="submission" date="2023-06" db="EMBL/GenBank/DDBJ databases">
        <authorList>
            <consortium name="Lawrence Berkeley National Laboratory"/>
            <person name="Haridas S."/>
            <person name="Hensen N."/>
            <person name="Bonometti L."/>
            <person name="Westerberg I."/>
            <person name="Brannstrom I.O."/>
            <person name="Guillou S."/>
            <person name="Cros-Aarteil S."/>
            <person name="Calhoun S."/>
            <person name="Kuo A."/>
            <person name="Mondo S."/>
            <person name="Pangilinan J."/>
            <person name="Riley R."/>
            <person name="Labutti K."/>
            <person name="Andreopoulos B."/>
            <person name="Lipzen A."/>
            <person name="Chen C."/>
            <person name="Yanf M."/>
            <person name="Daum C."/>
            <person name="Ng V."/>
            <person name="Clum A."/>
            <person name="Steindorff A."/>
            <person name="Ohm R."/>
            <person name="Martin F."/>
            <person name="Silar P."/>
            <person name="Natvig D."/>
            <person name="Lalanne C."/>
            <person name="Gautier V."/>
            <person name="Ament-Velasquez S.L."/>
            <person name="Kruys A."/>
            <person name="Hutchinson M.I."/>
            <person name="Powell A.J."/>
            <person name="Barry K."/>
            <person name="Miller A.N."/>
            <person name="Grigoriev I.V."/>
            <person name="Debuchy R."/>
            <person name="Gladieux P."/>
            <person name="Thoren M.H."/>
            <person name="Johannesson H."/>
        </authorList>
    </citation>
    <scope>NUCLEOTIDE SEQUENCE</scope>
    <source>
        <strain evidence="1">CBS 958.72</strain>
    </source>
</reference>
<keyword evidence="2" id="KW-1185">Reference proteome</keyword>
<dbReference type="EMBL" id="JAULSN010000009">
    <property type="protein sequence ID" value="KAK3364966.1"/>
    <property type="molecule type" value="Genomic_DNA"/>
</dbReference>
<sequence length="58" mass="6840">MNKIPQVAPKTIALATDLDVMYGAQQWSGNDLSRLRIKWDVFERYMIIPKLENFPREM</sequence>
<proteinExistence type="predicted"/>